<evidence type="ECO:0000256" key="1">
    <source>
        <dbReference type="ARBA" id="ARBA00006975"/>
    </source>
</evidence>
<dbReference type="HAMAP" id="MF_00580">
    <property type="entry name" value="CH10"/>
    <property type="match status" value="1"/>
</dbReference>
<dbReference type="PANTHER" id="PTHR10772">
    <property type="entry name" value="10 KDA HEAT SHOCK PROTEIN"/>
    <property type="match status" value="1"/>
</dbReference>
<dbReference type="Proteomes" id="UP000265540">
    <property type="component" value="Unassembled WGS sequence"/>
</dbReference>
<dbReference type="GO" id="GO:0051087">
    <property type="term" value="F:protein-folding chaperone binding"/>
    <property type="evidence" value="ECO:0007669"/>
    <property type="project" value="TreeGrafter"/>
</dbReference>
<comment type="subunit">
    <text evidence="3">Heptamer of 7 subunits arranged in a ring. Interacts with the chaperonin GroEL.</text>
</comment>
<keyword evidence="3" id="KW-0963">Cytoplasm</keyword>
<keyword evidence="2 3" id="KW-0143">Chaperone</keyword>
<dbReference type="GO" id="GO:0005524">
    <property type="term" value="F:ATP binding"/>
    <property type="evidence" value="ECO:0007669"/>
    <property type="project" value="InterPro"/>
</dbReference>
<gene>
    <name evidence="3" type="primary">groES</name>
    <name evidence="3" type="synonym">groS</name>
    <name evidence="6" type="ORF">C4561_04140</name>
</gene>
<dbReference type="GO" id="GO:0046872">
    <property type="term" value="F:metal ion binding"/>
    <property type="evidence" value="ECO:0007669"/>
    <property type="project" value="TreeGrafter"/>
</dbReference>
<dbReference type="PANTHER" id="PTHR10772:SF58">
    <property type="entry name" value="CO-CHAPERONIN GROES"/>
    <property type="match status" value="1"/>
</dbReference>
<dbReference type="InterPro" id="IPR011032">
    <property type="entry name" value="GroES-like_sf"/>
</dbReference>
<feature type="compositionally biased region" description="Basic and acidic residues" evidence="5">
    <location>
        <begin position="51"/>
        <end position="60"/>
    </location>
</feature>
<organism evidence="6 7">
    <name type="scientific">candidate division WWE3 bacterium</name>
    <dbReference type="NCBI Taxonomy" id="2053526"/>
    <lineage>
        <taxon>Bacteria</taxon>
        <taxon>Katanobacteria</taxon>
    </lineage>
</organism>
<comment type="similarity">
    <text evidence="1 3 4">Belongs to the GroES chaperonin family.</text>
</comment>
<dbReference type="AlphaFoldDB" id="A0A3A4ZCF0"/>
<dbReference type="NCBIfam" id="NF001530">
    <property type="entry name" value="PRK00364.1-6"/>
    <property type="match status" value="1"/>
</dbReference>
<comment type="caution">
    <text evidence="6">The sequence shown here is derived from an EMBL/GenBank/DDBJ whole genome shotgun (WGS) entry which is preliminary data.</text>
</comment>
<dbReference type="CDD" id="cd00320">
    <property type="entry name" value="cpn10"/>
    <property type="match status" value="1"/>
</dbReference>
<protein>
    <recommendedName>
        <fullName evidence="3">Co-chaperonin GroES</fullName>
    </recommendedName>
    <alternativeName>
        <fullName evidence="3">10 kDa chaperonin</fullName>
    </alternativeName>
    <alternativeName>
        <fullName evidence="3">Chaperonin-10</fullName>
        <shortName evidence="3">Cpn10</shortName>
    </alternativeName>
</protein>
<dbReference type="GO" id="GO:0051082">
    <property type="term" value="F:unfolded protein binding"/>
    <property type="evidence" value="ECO:0007669"/>
    <property type="project" value="TreeGrafter"/>
</dbReference>
<dbReference type="GO" id="GO:0044183">
    <property type="term" value="F:protein folding chaperone"/>
    <property type="evidence" value="ECO:0007669"/>
    <property type="project" value="InterPro"/>
</dbReference>
<evidence type="ECO:0000256" key="2">
    <source>
        <dbReference type="ARBA" id="ARBA00023186"/>
    </source>
</evidence>
<dbReference type="SMART" id="SM00883">
    <property type="entry name" value="Cpn10"/>
    <property type="match status" value="1"/>
</dbReference>
<dbReference type="NCBIfam" id="NF001533">
    <property type="entry name" value="PRK00364.2-4"/>
    <property type="match status" value="1"/>
</dbReference>
<sequence length="101" mass="11212">MTTTVNKVRPLSDYILIEPLEKETTLPSGIVIPDTAKEKPQEGKVVSVGPGRRDDDGDRVPMEIKAGDIIMYKKWGGTEIKVEGKEYLLVKEEDILAVIES</sequence>
<dbReference type="InterPro" id="IPR020818">
    <property type="entry name" value="Chaperonin_GroES"/>
</dbReference>
<evidence type="ECO:0000256" key="5">
    <source>
        <dbReference type="SAM" id="MobiDB-lite"/>
    </source>
</evidence>
<evidence type="ECO:0000256" key="3">
    <source>
        <dbReference type="HAMAP-Rule" id="MF_00580"/>
    </source>
</evidence>
<comment type="subcellular location">
    <subcellularLocation>
        <location evidence="3">Cytoplasm</location>
    </subcellularLocation>
</comment>
<dbReference type="FunFam" id="2.30.33.40:FF:000001">
    <property type="entry name" value="10 kDa chaperonin"/>
    <property type="match status" value="1"/>
</dbReference>
<dbReference type="Gene3D" id="2.30.33.40">
    <property type="entry name" value="GroES chaperonin"/>
    <property type="match status" value="1"/>
</dbReference>
<dbReference type="PRINTS" id="PR00297">
    <property type="entry name" value="CHAPERONIN10"/>
</dbReference>
<dbReference type="NCBIfam" id="NF001531">
    <property type="entry name" value="PRK00364.2-2"/>
    <property type="match status" value="1"/>
</dbReference>
<dbReference type="Pfam" id="PF00166">
    <property type="entry name" value="Cpn10"/>
    <property type="match status" value="1"/>
</dbReference>
<evidence type="ECO:0000313" key="6">
    <source>
        <dbReference type="EMBL" id="RJR26939.1"/>
    </source>
</evidence>
<dbReference type="InterPro" id="IPR037124">
    <property type="entry name" value="Chaperonin_GroES_sf"/>
</dbReference>
<evidence type="ECO:0000313" key="7">
    <source>
        <dbReference type="Proteomes" id="UP000265540"/>
    </source>
</evidence>
<evidence type="ECO:0000256" key="4">
    <source>
        <dbReference type="RuleBase" id="RU000535"/>
    </source>
</evidence>
<name>A0A3A4ZCF0_UNCKA</name>
<accession>A0A3A4ZCF0</accession>
<proteinExistence type="inferred from homology"/>
<comment type="function">
    <text evidence="3 4">Together with the chaperonin GroEL, plays an essential role in assisting protein folding. The GroEL-GroES system forms a nano-cage that allows encapsulation of the non-native substrate proteins and provides a physical environment optimized to promote and accelerate protein folding. GroES binds to the apical surface of the GroEL ring, thereby capping the opening of the GroEL channel.</text>
</comment>
<dbReference type="EMBL" id="QZJF01000017">
    <property type="protein sequence ID" value="RJR26939.1"/>
    <property type="molecule type" value="Genomic_DNA"/>
</dbReference>
<feature type="region of interest" description="Disordered" evidence="5">
    <location>
        <begin position="37"/>
        <end position="60"/>
    </location>
</feature>
<dbReference type="SUPFAM" id="SSF50129">
    <property type="entry name" value="GroES-like"/>
    <property type="match status" value="1"/>
</dbReference>
<reference evidence="6 7" key="1">
    <citation type="journal article" date="2017" name="ISME J.">
        <title>Energy and carbon metabolisms in a deep terrestrial subsurface fluid microbial community.</title>
        <authorList>
            <person name="Momper L."/>
            <person name="Jungbluth S.P."/>
            <person name="Lee M.D."/>
            <person name="Amend J.P."/>
        </authorList>
    </citation>
    <scope>NUCLEOTIDE SEQUENCE [LARGE SCALE GENOMIC DNA]</scope>
    <source>
        <strain evidence="6">SURF_46</strain>
    </source>
</reference>
<dbReference type="GO" id="GO:0005737">
    <property type="term" value="C:cytoplasm"/>
    <property type="evidence" value="ECO:0007669"/>
    <property type="project" value="UniProtKB-SubCell"/>
</dbReference>